<evidence type="ECO:0000313" key="1">
    <source>
        <dbReference type="EMBL" id="NLR30768.1"/>
    </source>
</evidence>
<comment type="caution">
    <text evidence="1">The sequence shown here is derived from an EMBL/GenBank/DDBJ whole genome shotgun (WGS) entry which is preliminary data.</text>
</comment>
<dbReference type="Proteomes" id="UP000707477">
    <property type="component" value="Unassembled WGS sequence"/>
</dbReference>
<dbReference type="Pfam" id="PF13671">
    <property type="entry name" value="AAA_33"/>
    <property type="match status" value="1"/>
</dbReference>
<keyword evidence="1" id="KW-0418">Kinase</keyword>
<gene>
    <name evidence="1" type="ORF">HEQ44_11455</name>
</gene>
<dbReference type="EMBL" id="JAAVSD010000054">
    <property type="protein sequence ID" value="NLR30768.1"/>
    <property type="molecule type" value="Genomic_DNA"/>
</dbReference>
<dbReference type="SUPFAM" id="SSF52540">
    <property type="entry name" value="P-loop containing nucleoside triphosphate hydrolases"/>
    <property type="match status" value="1"/>
</dbReference>
<sequence>MTKLIILRGNSGCGKTTTAQRLREHLGPGCLLISQDVVRRQICHASDRKDNASLQVMADLLAWGVQQDFSTIVLEGILKRNVYGDWLYQLQEQWDGRLILVYFDVSLATTLRRNQQKQSPFTAEQVRQWWLGRDVLGNETMIFDEETRVADQVETLMRLVAAD</sequence>
<protein>
    <submittedName>
        <fullName evidence="1">Kinase</fullName>
    </submittedName>
</protein>
<evidence type="ECO:0000313" key="2">
    <source>
        <dbReference type="Proteomes" id="UP000707477"/>
    </source>
</evidence>
<accession>A0ABX1L7Z5</accession>
<dbReference type="GO" id="GO:0016301">
    <property type="term" value="F:kinase activity"/>
    <property type="evidence" value="ECO:0007669"/>
    <property type="project" value="UniProtKB-KW"/>
</dbReference>
<keyword evidence="2" id="KW-1185">Reference proteome</keyword>
<dbReference type="RefSeq" id="WP_168850599.1">
    <property type="nucleotide sequence ID" value="NZ_JAAVSD010000054.1"/>
</dbReference>
<organism evidence="1 2">
    <name type="scientific">Levilactobacillus tujiorum</name>
    <dbReference type="NCBI Taxonomy" id="2912243"/>
    <lineage>
        <taxon>Bacteria</taxon>
        <taxon>Bacillati</taxon>
        <taxon>Bacillota</taxon>
        <taxon>Bacilli</taxon>
        <taxon>Lactobacillales</taxon>
        <taxon>Lactobacillaceae</taxon>
        <taxon>Levilactobacillus</taxon>
    </lineage>
</organism>
<reference evidence="1 2" key="1">
    <citation type="submission" date="2020-03" db="EMBL/GenBank/DDBJ databases">
        <authorList>
            <person name="Zhang Z."/>
            <person name="Guo Z."/>
            <person name="Hou Q."/>
            <person name="Shen X."/>
        </authorList>
    </citation>
    <scope>NUCLEOTIDE SEQUENCE [LARGE SCALE GENOMIC DNA]</scope>
    <source>
        <strain evidence="1 2">HBUAS51329</strain>
    </source>
</reference>
<name>A0ABX1L7Z5_9LACO</name>
<keyword evidence="1" id="KW-0808">Transferase</keyword>
<dbReference type="Gene3D" id="3.40.50.300">
    <property type="entry name" value="P-loop containing nucleotide triphosphate hydrolases"/>
    <property type="match status" value="1"/>
</dbReference>
<dbReference type="NCBIfam" id="NF005255">
    <property type="entry name" value="PRK06762.2-2"/>
    <property type="match status" value="1"/>
</dbReference>
<proteinExistence type="predicted"/>
<dbReference type="InterPro" id="IPR027417">
    <property type="entry name" value="P-loop_NTPase"/>
</dbReference>